<organism evidence="1 2">
    <name type="scientific">Nocardia lasii</name>
    <dbReference type="NCBI Taxonomy" id="1616107"/>
    <lineage>
        <taxon>Bacteria</taxon>
        <taxon>Bacillati</taxon>
        <taxon>Actinomycetota</taxon>
        <taxon>Actinomycetes</taxon>
        <taxon>Mycobacteriales</taxon>
        <taxon>Nocardiaceae</taxon>
        <taxon>Nocardia</taxon>
    </lineage>
</organism>
<dbReference type="Pfam" id="PF03583">
    <property type="entry name" value="LIP"/>
    <property type="match status" value="1"/>
</dbReference>
<dbReference type="Gene3D" id="1.10.260.130">
    <property type="match status" value="1"/>
</dbReference>
<dbReference type="EMBL" id="JBHSQN010000002">
    <property type="protein sequence ID" value="MFC6010439.1"/>
    <property type="molecule type" value="Genomic_DNA"/>
</dbReference>
<dbReference type="PANTHER" id="PTHR34853">
    <property type="match status" value="1"/>
</dbReference>
<gene>
    <name evidence="1" type="ORF">ACFP3H_05200</name>
</gene>
<dbReference type="PIRSF" id="PIRSF029171">
    <property type="entry name" value="Esterase_LipA"/>
    <property type="match status" value="1"/>
</dbReference>
<reference evidence="2" key="1">
    <citation type="journal article" date="2019" name="Int. J. Syst. Evol. Microbiol.">
        <title>The Global Catalogue of Microorganisms (GCM) 10K type strain sequencing project: providing services to taxonomists for standard genome sequencing and annotation.</title>
        <authorList>
            <consortium name="The Broad Institute Genomics Platform"/>
            <consortium name="The Broad Institute Genome Sequencing Center for Infectious Disease"/>
            <person name="Wu L."/>
            <person name="Ma J."/>
        </authorList>
    </citation>
    <scope>NUCLEOTIDE SEQUENCE [LARGE SCALE GENOMIC DNA]</scope>
    <source>
        <strain evidence="2">CCUG 36956</strain>
    </source>
</reference>
<accession>A0ABW1JM20</accession>
<comment type="caution">
    <text evidence="1">The sequence shown here is derived from an EMBL/GenBank/DDBJ whole genome shotgun (WGS) entry which is preliminary data.</text>
</comment>
<sequence length="442" mass="47409">MIEPDRARQRRRQVPLLPDADPFLRTPADIASIAPGTVIRSRPVELALFGMVRQRVRAWQLAYRSNDLFSRPELAVTTVVTPSGAEPDPNRPLLLFQSAIDAITQRCAPSYALRHRASVSGSITRLEWPLIANALRRGWAVGIADHGGMLGSFGAPREPGYRSLDGARAALSFAPLGLDRRTPIGLWGYSGGGMASAWAAEMAPTYAPELNIVGAALGAPVGDPGEVFLRLHGGRYSGFPLMVVAALRRLYPDLDEVITANLLPAGQELLDEVERLAPLVALLRLSGRNVDQYLRRPLEEILGDPKVRGVIDDLRLGLSAPNCPLLVLQPVNDQVIHSASVDAQVERYRDAGVHVTYLRDRLSDHFTLLPLSTSLSLGWLADRIAGAPLPAPSTRTVLSTSAVSASWRGLLGVAGTALTVAVGGRLAGTNTPFTGPTIDRAA</sequence>
<evidence type="ECO:0000313" key="2">
    <source>
        <dbReference type="Proteomes" id="UP001596223"/>
    </source>
</evidence>
<evidence type="ECO:0000313" key="1">
    <source>
        <dbReference type="EMBL" id="MFC6010439.1"/>
    </source>
</evidence>
<protein>
    <submittedName>
        <fullName evidence="1">Lipase family protein</fullName>
    </submittedName>
</protein>
<keyword evidence="2" id="KW-1185">Reference proteome</keyword>
<dbReference type="Gene3D" id="3.40.50.1820">
    <property type="entry name" value="alpha/beta hydrolase"/>
    <property type="match status" value="1"/>
</dbReference>
<dbReference type="SUPFAM" id="SSF53474">
    <property type="entry name" value="alpha/beta-Hydrolases"/>
    <property type="match status" value="1"/>
</dbReference>
<dbReference type="Proteomes" id="UP001596223">
    <property type="component" value="Unassembled WGS sequence"/>
</dbReference>
<proteinExistence type="predicted"/>
<dbReference type="InterPro" id="IPR029058">
    <property type="entry name" value="AB_hydrolase_fold"/>
</dbReference>
<dbReference type="PANTHER" id="PTHR34853:SF1">
    <property type="entry name" value="LIPASE 5"/>
    <property type="match status" value="1"/>
</dbReference>
<name>A0ABW1JM20_9NOCA</name>
<dbReference type="InterPro" id="IPR005152">
    <property type="entry name" value="Lipase_secreted"/>
</dbReference>
<dbReference type="RefSeq" id="WP_378600358.1">
    <property type="nucleotide sequence ID" value="NZ_JBHSQN010000002.1"/>
</dbReference>